<keyword evidence="2" id="KW-1185">Reference proteome</keyword>
<dbReference type="Proteomes" id="UP000555564">
    <property type="component" value="Unassembled WGS sequence"/>
</dbReference>
<evidence type="ECO:0000313" key="2">
    <source>
        <dbReference type="Proteomes" id="UP000555564"/>
    </source>
</evidence>
<proteinExistence type="predicted"/>
<evidence type="ECO:0000313" key="1">
    <source>
        <dbReference type="EMBL" id="MBB6476769.1"/>
    </source>
</evidence>
<accession>A0A7X0IL56</accession>
<name>A0A7X0IL56_9ACTN</name>
<dbReference type="AlphaFoldDB" id="A0A7X0IL56"/>
<dbReference type="RefSeq" id="WP_184987023.1">
    <property type="nucleotide sequence ID" value="NZ_BAAALO010000021.1"/>
</dbReference>
<sequence length="52" mass="5785">MTTLAHLLTGLRCEVCRCLDVLWLDVVRGIVECRNCHQTALVAVDETTGEAR</sequence>
<gene>
    <name evidence="1" type="ORF">BJ992_006200</name>
</gene>
<organism evidence="1 2">
    <name type="scientific">Sphaerisporangium rubeum</name>
    <dbReference type="NCBI Taxonomy" id="321317"/>
    <lineage>
        <taxon>Bacteria</taxon>
        <taxon>Bacillati</taxon>
        <taxon>Actinomycetota</taxon>
        <taxon>Actinomycetes</taxon>
        <taxon>Streptosporangiales</taxon>
        <taxon>Streptosporangiaceae</taxon>
        <taxon>Sphaerisporangium</taxon>
    </lineage>
</organism>
<comment type="caution">
    <text evidence="1">The sequence shown here is derived from an EMBL/GenBank/DDBJ whole genome shotgun (WGS) entry which is preliminary data.</text>
</comment>
<reference evidence="1 2" key="1">
    <citation type="submission" date="2020-08" db="EMBL/GenBank/DDBJ databases">
        <title>Sequencing the genomes of 1000 actinobacteria strains.</title>
        <authorList>
            <person name="Klenk H.-P."/>
        </authorList>
    </citation>
    <scope>NUCLEOTIDE SEQUENCE [LARGE SCALE GENOMIC DNA]</scope>
    <source>
        <strain evidence="1 2">DSM 44936</strain>
    </source>
</reference>
<dbReference type="EMBL" id="JACHIU010000001">
    <property type="protein sequence ID" value="MBB6476769.1"/>
    <property type="molecule type" value="Genomic_DNA"/>
</dbReference>
<protein>
    <submittedName>
        <fullName evidence="1">Uncharacterized protein</fullName>
    </submittedName>
</protein>